<dbReference type="PRINTS" id="PR00598">
    <property type="entry name" value="HTHMARR"/>
</dbReference>
<dbReference type="GO" id="GO:0003677">
    <property type="term" value="F:DNA binding"/>
    <property type="evidence" value="ECO:0007669"/>
    <property type="project" value="UniProtKB-KW"/>
</dbReference>
<evidence type="ECO:0000256" key="3">
    <source>
        <dbReference type="ARBA" id="ARBA00023163"/>
    </source>
</evidence>
<feature type="compositionally biased region" description="Basic residues" evidence="4">
    <location>
        <begin position="173"/>
        <end position="182"/>
    </location>
</feature>
<feature type="domain" description="HTH marR-type" evidence="5">
    <location>
        <begin position="13"/>
        <end position="142"/>
    </location>
</feature>
<dbReference type="PROSITE" id="PS01117">
    <property type="entry name" value="HTH_MARR_1"/>
    <property type="match status" value="1"/>
</dbReference>
<keyword evidence="1" id="KW-0805">Transcription regulation</keyword>
<feature type="region of interest" description="Disordered" evidence="4">
    <location>
        <begin position="143"/>
        <end position="191"/>
    </location>
</feature>
<dbReference type="RefSeq" id="WP_073478195.1">
    <property type="nucleotide sequence ID" value="NZ_FQZU01000035.1"/>
</dbReference>
<dbReference type="Pfam" id="PF01047">
    <property type="entry name" value="MarR"/>
    <property type="match status" value="1"/>
</dbReference>
<protein>
    <submittedName>
        <fullName evidence="6">DNA-binding transcriptional regulator, MarR family</fullName>
    </submittedName>
</protein>
<evidence type="ECO:0000256" key="2">
    <source>
        <dbReference type="ARBA" id="ARBA00023125"/>
    </source>
</evidence>
<dbReference type="PANTHER" id="PTHR42756:SF1">
    <property type="entry name" value="TRANSCRIPTIONAL REPRESSOR OF EMRAB OPERON"/>
    <property type="match status" value="1"/>
</dbReference>
<dbReference type="InterPro" id="IPR023187">
    <property type="entry name" value="Tscrpt_reg_MarR-type_CS"/>
</dbReference>
<proteinExistence type="predicted"/>
<dbReference type="GO" id="GO:0003700">
    <property type="term" value="F:DNA-binding transcription factor activity"/>
    <property type="evidence" value="ECO:0007669"/>
    <property type="project" value="InterPro"/>
</dbReference>
<evidence type="ECO:0000256" key="4">
    <source>
        <dbReference type="SAM" id="MobiDB-lite"/>
    </source>
</evidence>
<dbReference type="Proteomes" id="UP000183994">
    <property type="component" value="Unassembled WGS sequence"/>
</dbReference>
<dbReference type="SMART" id="SM00347">
    <property type="entry name" value="HTH_MARR"/>
    <property type="match status" value="1"/>
</dbReference>
<dbReference type="InterPro" id="IPR036390">
    <property type="entry name" value="WH_DNA-bd_sf"/>
</dbReference>
<dbReference type="PANTHER" id="PTHR42756">
    <property type="entry name" value="TRANSCRIPTIONAL REGULATOR, MARR"/>
    <property type="match status" value="1"/>
</dbReference>
<dbReference type="InterPro" id="IPR036388">
    <property type="entry name" value="WH-like_DNA-bd_sf"/>
</dbReference>
<dbReference type="STRING" id="1121393.SAMN02745216_04169"/>
<dbReference type="OrthoDB" id="5432752at2"/>
<keyword evidence="7" id="KW-1185">Reference proteome</keyword>
<dbReference type="SUPFAM" id="SSF46785">
    <property type="entry name" value="Winged helix' DNA-binding domain"/>
    <property type="match status" value="1"/>
</dbReference>
<accession>A0A1M6VQL1</accession>
<dbReference type="EMBL" id="FQZU01000035">
    <property type="protein sequence ID" value="SHK83847.1"/>
    <property type="molecule type" value="Genomic_DNA"/>
</dbReference>
<feature type="compositionally biased region" description="Basic and acidic residues" evidence="4">
    <location>
        <begin position="157"/>
        <end position="172"/>
    </location>
</feature>
<evidence type="ECO:0000313" key="7">
    <source>
        <dbReference type="Proteomes" id="UP000183994"/>
    </source>
</evidence>
<sequence>MNETNEQAAHVNGGDLAELFHRVSRMMGRSHHHRSGFRRHGQNRALSVIMEKGPINQRELLEILDVRSSSLSEMLAKLERKELIVRQRNEEDKRSFIVSATEKAKTDFSGRSRGGRNSESVFTCLEDEERSQLRNILEKMIASLGDEAPGRRTGFGRCRDGRGRRGFNEGSRKGRGRRPRGRGGRDEQSVE</sequence>
<evidence type="ECO:0000313" key="6">
    <source>
        <dbReference type="EMBL" id="SHK83847.1"/>
    </source>
</evidence>
<dbReference type="Gene3D" id="1.10.10.10">
    <property type="entry name" value="Winged helix-like DNA-binding domain superfamily/Winged helix DNA-binding domain"/>
    <property type="match status" value="1"/>
</dbReference>
<dbReference type="AlphaFoldDB" id="A0A1M6VQL1"/>
<keyword evidence="2 6" id="KW-0238">DNA-binding</keyword>
<name>A0A1M6VQL1_9BACT</name>
<dbReference type="PROSITE" id="PS50995">
    <property type="entry name" value="HTH_MARR_2"/>
    <property type="match status" value="1"/>
</dbReference>
<gene>
    <name evidence="6" type="ORF">SAMN02745216_04169</name>
</gene>
<keyword evidence="3" id="KW-0804">Transcription</keyword>
<evidence type="ECO:0000259" key="5">
    <source>
        <dbReference type="PROSITE" id="PS50995"/>
    </source>
</evidence>
<dbReference type="InterPro" id="IPR000835">
    <property type="entry name" value="HTH_MarR-typ"/>
</dbReference>
<evidence type="ECO:0000256" key="1">
    <source>
        <dbReference type="ARBA" id="ARBA00023015"/>
    </source>
</evidence>
<organism evidence="6 7">
    <name type="scientific">Desulfatibacillum alkenivorans DSM 16219</name>
    <dbReference type="NCBI Taxonomy" id="1121393"/>
    <lineage>
        <taxon>Bacteria</taxon>
        <taxon>Pseudomonadati</taxon>
        <taxon>Thermodesulfobacteriota</taxon>
        <taxon>Desulfobacteria</taxon>
        <taxon>Desulfobacterales</taxon>
        <taxon>Desulfatibacillaceae</taxon>
        <taxon>Desulfatibacillum</taxon>
    </lineage>
</organism>
<reference evidence="7" key="1">
    <citation type="submission" date="2016-11" db="EMBL/GenBank/DDBJ databases">
        <authorList>
            <person name="Varghese N."/>
            <person name="Submissions S."/>
        </authorList>
    </citation>
    <scope>NUCLEOTIDE SEQUENCE [LARGE SCALE GENOMIC DNA]</scope>
    <source>
        <strain evidence="7">DSM 16219</strain>
    </source>
</reference>